<name>A0A397VA81_9GLOM</name>
<gene>
    <name evidence="1" type="ORF">C2G38_2186254</name>
</gene>
<dbReference type="EMBL" id="QKWP01000579">
    <property type="protein sequence ID" value="RIB17839.1"/>
    <property type="molecule type" value="Genomic_DNA"/>
</dbReference>
<proteinExistence type="predicted"/>
<sequence>MHLQNIERAFSTNNILQNRTKHAFREVLHLWKLHLWRSDYTIFRVLMGGFGLYLGLINKCLDAEPKDRPTTRELANILNHFLQDLKSKTTELYKQVKDLTQIF</sequence>
<comment type="caution">
    <text evidence="1">The sequence shown here is derived from an EMBL/GenBank/DDBJ whole genome shotgun (WGS) entry which is preliminary data.</text>
</comment>
<protein>
    <submittedName>
        <fullName evidence="1">Uncharacterized protein</fullName>
    </submittedName>
</protein>
<dbReference type="Gene3D" id="1.10.510.10">
    <property type="entry name" value="Transferase(Phosphotransferase) domain 1"/>
    <property type="match status" value="1"/>
</dbReference>
<evidence type="ECO:0000313" key="1">
    <source>
        <dbReference type="EMBL" id="RIB17839.1"/>
    </source>
</evidence>
<dbReference type="AlphaFoldDB" id="A0A397VA81"/>
<keyword evidence="2" id="KW-1185">Reference proteome</keyword>
<dbReference type="Proteomes" id="UP000266673">
    <property type="component" value="Unassembled WGS sequence"/>
</dbReference>
<reference evidence="1 2" key="1">
    <citation type="submission" date="2018-06" db="EMBL/GenBank/DDBJ databases">
        <title>Comparative genomics reveals the genomic features of Rhizophagus irregularis, R. cerebriforme, R. diaphanum and Gigaspora rosea, and their symbiotic lifestyle signature.</title>
        <authorList>
            <person name="Morin E."/>
            <person name="San Clemente H."/>
            <person name="Chen E.C.H."/>
            <person name="De La Providencia I."/>
            <person name="Hainaut M."/>
            <person name="Kuo A."/>
            <person name="Kohler A."/>
            <person name="Murat C."/>
            <person name="Tang N."/>
            <person name="Roy S."/>
            <person name="Loubradou J."/>
            <person name="Henrissat B."/>
            <person name="Grigoriev I.V."/>
            <person name="Corradi N."/>
            <person name="Roux C."/>
            <person name="Martin F.M."/>
        </authorList>
    </citation>
    <scope>NUCLEOTIDE SEQUENCE [LARGE SCALE GENOMIC DNA]</scope>
    <source>
        <strain evidence="1 2">DAOM 194757</strain>
    </source>
</reference>
<organism evidence="1 2">
    <name type="scientific">Gigaspora rosea</name>
    <dbReference type="NCBI Taxonomy" id="44941"/>
    <lineage>
        <taxon>Eukaryota</taxon>
        <taxon>Fungi</taxon>
        <taxon>Fungi incertae sedis</taxon>
        <taxon>Mucoromycota</taxon>
        <taxon>Glomeromycotina</taxon>
        <taxon>Glomeromycetes</taxon>
        <taxon>Diversisporales</taxon>
        <taxon>Gigasporaceae</taxon>
        <taxon>Gigaspora</taxon>
    </lineage>
</organism>
<evidence type="ECO:0000313" key="2">
    <source>
        <dbReference type="Proteomes" id="UP000266673"/>
    </source>
</evidence>
<accession>A0A397VA81</accession>
<dbReference type="OrthoDB" id="6718656at2759"/>